<keyword evidence="3" id="KW-1185">Reference proteome</keyword>
<dbReference type="Gene3D" id="3.40.630.30">
    <property type="match status" value="1"/>
</dbReference>
<reference evidence="2" key="1">
    <citation type="submission" date="2022-07" db="EMBL/GenBank/DDBJ databases">
        <title>Enhanced cultured diversity of the mouse gut microbiota enables custom-made synthetic communities.</title>
        <authorList>
            <person name="Afrizal A."/>
        </authorList>
    </citation>
    <scope>NUCLEOTIDE SEQUENCE</scope>
    <source>
        <strain evidence="2">DSM 28593</strain>
    </source>
</reference>
<sequence>MLHTIEKGILKKKERDTFKEVEYFMRDLNQKDIDKIMELKDFVVKNIENSEVFASSSREILLQEVLKSNKGLALGIFVKDELVAYRSVKFPGDAAYNIGREISLPENELGKVIYLQATVVHPDYRGNGIQKKTLEYIFNLAREKRLWHILSTISPYNYHSLKNTLDYQLRIKELKARSGGYGGSLRYILHRDLRENQEKVYQEIIAIDHKDIKEQSNLLKRGYEGFAIEKDQDSYKISYGSR</sequence>
<gene>
    <name evidence="2" type="ORF">NSA47_06975</name>
</gene>
<dbReference type="Proteomes" id="UP001205748">
    <property type="component" value="Unassembled WGS sequence"/>
</dbReference>
<accession>A0AAE3HFZ6</accession>
<feature type="domain" description="N-acetyltransferase" evidence="1">
    <location>
        <begin position="23"/>
        <end position="192"/>
    </location>
</feature>
<dbReference type="SUPFAM" id="SSF55729">
    <property type="entry name" value="Acyl-CoA N-acyltransferases (Nat)"/>
    <property type="match status" value="1"/>
</dbReference>
<dbReference type="Pfam" id="PF00583">
    <property type="entry name" value="Acetyltransf_1"/>
    <property type="match status" value="1"/>
</dbReference>
<organism evidence="2 3">
    <name type="scientific">Irregularibacter muris</name>
    <dbReference type="NCBI Taxonomy" id="1796619"/>
    <lineage>
        <taxon>Bacteria</taxon>
        <taxon>Bacillati</taxon>
        <taxon>Bacillota</taxon>
        <taxon>Clostridia</taxon>
        <taxon>Eubacteriales</taxon>
        <taxon>Eubacteriaceae</taxon>
        <taxon>Irregularibacter</taxon>
    </lineage>
</organism>
<evidence type="ECO:0000313" key="2">
    <source>
        <dbReference type="EMBL" id="MCR1898734.1"/>
    </source>
</evidence>
<evidence type="ECO:0000259" key="1">
    <source>
        <dbReference type="PROSITE" id="PS51186"/>
    </source>
</evidence>
<proteinExistence type="predicted"/>
<dbReference type="InterPro" id="IPR000182">
    <property type="entry name" value="GNAT_dom"/>
</dbReference>
<dbReference type="AlphaFoldDB" id="A0AAE3HFZ6"/>
<evidence type="ECO:0000313" key="3">
    <source>
        <dbReference type="Proteomes" id="UP001205748"/>
    </source>
</evidence>
<name>A0AAE3HFZ6_9FIRM</name>
<dbReference type="EMBL" id="JANKAS010000005">
    <property type="protein sequence ID" value="MCR1898734.1"/>
    <property type="molecule type" value="Genomic_DNA"/>
</dbReference>
<dbReference type="RefSeq" id="WP_257530382.1">
    <property type="nucleotide sequence ID" value="NZ_JANKAS010000005.1"/>
</dbReference>
<comment type="caution">
    <text evidence="2">The sequence shown here is derived from an EMBL/GenBank/DDBJ whole genome shotgun (WGS) entry which is preliminary data.</text>
</comment>
<protein>
    <submittedName>
        <fullName evidence="2">GNAT family N-acetyltransferase</fullName>
    </submittedName>
</protein>
<dbReference type="PROSITE" id="PS51186">
    <property type="entry name" value="GNAT"/>
    <property type="match status" value="1"/>
</dbReference>
<dbReference type="InterPro" id="IPR016181">
    <property type="entry name" value="Acyl_CoA_acyltransferase"/>
</dbReference>
<dbReference type="GO" id="GO:0016747">
    <property type="term" value="F:acyltransferase activity, transferring groups other than amino-acyl groups"/>
    <property type="evidence" value="ECO:0007669"/>
    <property type="project" value="InterPro"/>
</dbReference>
<dbReference type="CDD" id="cd04301">
    <property type="entry name" value="NAT_SF"/>
    <property type="match status" value="1"/>
</dbReference>